<proteinExistence type="predicted"/>
<sequence>MSAAVVVTLDYGMTDDRFQFLSDHRRDEAPGTAAGIRTGAQGGGRGSLPEASWHKVDEVLDAGLWALERAHRAGVRLAFLTAARKGRVSFQRRGEGTRLLPTAALRDASSGGGV</sequence>
<dbReference type="EMBL" id="JAMZEC010000001">
    <property type="protein sequence ID" value="MCP2351143.1"/>
    <property type="molecule type" value="Genomic_DNA"/>
</dbReference>
<feature type="region of interest" description="Disordered" evidence="1">
    <location>
        <begin position="23"/>
        <end position="50"/>
    </location>
</feature>
<accession>A0ABT1KAW3</accession>
<evidence type="ECO:0000313" key="2">
    <source>
        <dbReference type="EMBL" id="MCP2351143.1"/>
    </source>
</evidence>
<evidence type="ECO:0000313" key="3">
    <source>
        <dbReference type="Proteomes" id="UP001320766"/>
    </source>
</evidence>
<keyword evidence="3" id="KW-1185">Reference proteome</keyword>
<comment type="caution">
    <text evidence="2">The sequence shown here is derived from an EMBL/GenBank/DDBJ whole genome shotgun (WGS) entry which is preliminary data.</text>
</comment>
<name>A0ABT1KAW3_9ACTN</name>
<dbReference type="RefSeq" id="WP_253777180.1">
    <property type="nucleotide sequence ID" value="NZ_BAAAVE010000002.1"/>
</dbReference>
<gene>
    <name evidence="2" type="ORF">HD595_007265</name>
</gene>
<organism evidence="2 3">
    <name type="scientific">Nonomuraea roseoviolacea subsp. carminata</name>
    <dbReference type="NCBI Taxonomy" id="160689"/>
    <lineage>
        <taxon>Bacteria</taxon>
        <taxon>Bacillati</taxon>
        <taxon>Actinomycetota</taxon>
        <taxon>Actinomycetes</taxon>
        <taxon>Streptosporangiales</taxon>
        <taxon>Streptosporangiaceae</taxon>
        <taxon>Nonomuraea</taxon>
    </lineage>
</organism>
<evidence type="ECO:0000256" key="1">
    <source>
        <dbReference type="SAM" id="MobiDB-lite"/>
    </source>
</evidence>
<dbReference type="Proteomes" id="UP001320766">
    <property type="component" value="Unassembled WGS sequence"/>
</dbReference>
<reference evidence="2 3" key="1">
    <citation type="submission" date="2022-06" db="EMBL/GenBank/DDBJ databases">
        <title>Sequencing the genomes of 1000 actinobacteria strains.</title>
        <authorList>
            <person name="Klenk H.-P."/>
        </authorList>
    </citation>
    <scope>NUCLEOTIDE SEQUENCE [LARGE SCALE GENOMIC DNA]</scope>
    <source>
        <strain evidence="2 3">DSM 44170</strain>
    </source>
</reference>
<protein>
    <submittedName>
        <fullName evidence="2">Uncharacterized protein</fullName>
    </submittedName>
</protein>